<evidence type="ECO:0000313" key="1">
    <source>
        <dbReference type="EMBL" id="OTF78833.1"/>
    </source>
</evidence>
<keyword evidence="2" id="KW-1185">Reference proteome</keyword>
<gene>
    <name evidence="1" type="ORF">BLA29_009836</name>
</gene>
<accession>A0A1Y3BG86</accession>
<evidence type="ECO:0000313" key="2">
    <source>
        <dbReference type="Proteomes" id="UP000194236"/>
    </source>
</evidence>
<dbReference type="AlphaFoldDB" id="A0A1Y3BG86"/>
<protein>
    <submittedName>
        <fullName evidence="1">Uncharacterized protein</fullName>
    </submittedName>
</protein>
<reference evidence="1 2" key="1">
    <citation type="submission" date="2017-03" db="EMBL/GenBank/DDBJ databases">
        <title>Genome Survey of Euroglyphus maynei.</title>
        <authorList>
            <person name="Arlian L.G."/>
            <person name="Morgan M.S."/>
            <person name="Rider S.D."/>
        </authorList>
    </citation>
    <scope>NUCLEOTIDE SEQUENCE [LARGE SCALE GENOMIC DNA]</scope>
    <source>
        <strain evidence="1">Arlian Lab</strain>
        <tissue evidence="1">Whole body</tissue>
    </source>
</reference>
<sequence length="66" mass="7576">MLQNNIVLYKIIMVINPENGRFDARNIINVCKRRLNGMKIGANFIPNAIVSCSFESSDENDDEWET</sequence>
<comment type="caution">
    <text evidence="1">The sequence shown here is derived from an EMBL/GenBank/DDBJ whole genome shotgun (WGS) entry which is preliminary data.</text>
</comment>
<dbReference type="Proteomes" id="UP000194236">
    <property type="component" value="Unassembled WGS sequence"/>
</dbReference>
<name>A0A1Y3BG86_EURMA</name>
<organism evidence="1 2">
    <name type="scientific">Euroglyphus maynei</name>
    <name type="common">Mayne's house dust mite</name>
    <dbReference type="NCBI Taxonomy" id="6958"/>
    <lineage>
        <taxon>Eukaryota</taxon>
        <taxon>Metazoa</taxon>
        <taxon>Ecdysozoa</taxon>
        <taxon>Arthropoda</taxon>
        <taxon>Chelicerata</taxon>
        <taxon>Arachnida</taxon>
        <taxon>Acari</taxon>
        <taxon>Acariformes</taxon>
        <taxon>Sarcoptiformes</taxon>
        <taxon>Astigmata</taxon>
        <taxon>Psoroptidia</taxon>
        <taxon>Analgoidea</taxon>
        <taxon>Pyroglyphidae</taxon>
        <taxon>Pyroglyphinae</taxon>
        <taxon>Euroglyphus</taxon>
    </lineage>
</organism>
<proteinExistence type="predicted"/>
<dbReference type="EMBL" id="MUJZ01026048">
    <property type="protein sequence ID" value="OTF78833.1"/>
    <property type="molecule type" value="Genomic_DNA"/>
</dbReference>